<accession>A0ACC2F1H5</accession>
<dbReference type="Proteomes" id="UP001157502">
    <property type="component" value="Chromosome 36"/>
</dbReference>
<evidence type="ECO:0000313" key="2">
    <source>
        <dbReference type="Proteomes" id="UP001157502"/>
    </source>
</evidence>
<gene>
    <name evidence="1" type="ORF">DPEC_G00349750</name>
</gene>
<proteinExistence type="predicted"/>
<organism evidence="1 2">
    <name type="scientific">Dallia pectoralis</name>
    <name type="common">Alaska blackfish</name>
    <dbReference type="NCBI Taxonomy" id="75939"/>
    <lineage>
        <taxon>Eukaryota</taxon>
        <taxon>Metazoa</taxon>
        <taxon>Chordata</taxon>
        <taxon>Craniata</taxon>
        <taxon>Vertebrata</taxon>
        <taxon>Euteleostomi</taxon>
        <taxon>Actinopterygii</taxon>
        <taxon>Neopterygii</taxon>
        <taxon>Teleostei</taxon>
        <taxon>Protacanthopterygii</taxon>
        <taxon>Esociformes</taxon>
        <taxon>Umbridae</taxon>
        <taxon>Dallia</taxon>
    </lineage>
</organism>
<name>A0ACC2F1H5_DALPE</name>
<protein>
    <submittedName>
        <fullName evidence="1">Uncharacterized protein</fullName>
    </submittedName>
</protein>
<keyword evidence="2" id="KW-1185">Reference proteome</keyword>
<reference evidence="1" key="1">
    <citation type="submission" date="2021-05" db="EMBL/GenBank/DDBJ databases">
        <authorList>
            <person name="Pan Q."/>
            <person name="Jouanno E."/>
            <person name="Zahm M."/>
            <person name="Klopp C."/>
            <person name="Cabau C."/>
            <person name="Louis A."/>
            <person name="Berthelot C."/>
            <person name="Parey E."/>
            <person name="Roest Crollius H."/>
            <person name="Montfort J."/>
            <person name="Robinson-Rechavi M."/>
            <person name="Bouchez O."/>
            <person name="Lampietro C."/>
            <person name="Lopez Roques C."/>
            <person name="Donnadieu C."/>
            <person name="Postlethwait J."/>
            <person name="Bobe J."/>
            <person name="Dillon D."/>
            <person name="Chandos A."/>
            <person name="von Hippel F."/>
            <person name="Guiguen Y."/>
        </authorList>
    </citation>
    <scope>NUCLEOTIDE SEQUENCE</scope>
    <source>
        <strain evidence="1">YG-Jan2019</strain>
    </source>
</reference>
<sequence>MALQLDNLLASRGHPDAARPAGLCGRSLIQDLLSQSLTITMTPGTVKAVGTVWWLLREGPGVAPRSRMGSRFLCFGTMGELV</sequence>
<evidence type="ECO:0000313" key="1">
    <source>
        <dbReference type="EMBL" id="KAJ7985212.1"/>
    </source>
</evidence>
<comment type="caution">
    <text evidence="1">The sequence shown here is derived from an EMBL/GenBank/DDBJ whole genome shotgun (WGS) entry which is preliminary data.</text>
</comment>
<dbReference type="EMBL" id="CM055763">
    <property type="protein sequence ID" value="KAJ7985212.1"/>
    <property type="molecule type" value="Genomic_DNA"/>
</dbReference>